<dbReference type="GO" id="GO:0005829">
    <property type="term" value="C:cytosol"/>
    <property type="evidence" value="ECO:0007669"/>
    <property type="project" value="TreeGrafter"/>
</dbReference>
<evidence type="ECO:0000256" key="3">
    <source>
        <dbReference type="ARBA" id="ARBA00022898"/>
    </source>
</evidence>
<dbReference type="Gene3D" id="3.30.470.10">
    <property type="match status" value="1"/>
</dbReference>
<dbReference type="PANTHER" id="PTHR42743:SF10">
    <property type="entry name" value="D-ALANINE AMINOTRANSFERASE"/>
    <property type="match status" value="1"/>
</dbReference>
<dbReference type="InterPro" id="IPR050571">
    <property type="entry name" value="Class-IV_PLP-Dep_Aminotrnsfr"/>
</dbReference>
<dbReference type="SUPFAM" id="SSF56752">
    <property type="entry name" value="D-aminoacid aminotransferase-like PLP-dependent enzymes"/>
    <property type="match status" value="1"/>
</dbReference>
<organism evidence="4 5">
    <name type="scientific">Sulfuriferula multivorans</name>
    <dbReference type="NCBI Taxonomy" id="1559896"/>
    <lineage>
        <taxon>Bacteria</taxon>
        <taxon>Pseudomonadati</taxon>
        <taxon>Pseudomonadota</taxon>
        <taxon>Betaproteobacteria</taxon>
        <taxon>Nitrosomonadales</taxon>
        <taxon>Sulfuricellaceae</taxon>
        <taxon>Sulfuriferula</taxon>
    </lineage>
</organism>
<accession>A0A7C9P8M3</accession>
<evidence type="ECO:0000313" key="4">
    <source>
        <dbReference type="EMBL" id="NDP48753.1"/>
    </source>
</evidence>
<protein>
    <submittedName>
        <fullName evidence="4">D-amino acid aminotransferase</fullName>
    </submittedName>
</protein>
<dbReference type="GO" id="GO:0046394">
    <property type="term" value="P:carboxylic acid biosynthetic process"/>
    <property type="evidence" value="ECO:0007669"/>
    <property type="project" value="UniProtKB-ARBA"/>
</dbReference>
<dbReference type="Pfam" id="PF01063">
    <property type="entry name" value="Aminotran_4"/>
    <property type="match status" value="1"/>
</dbReference>
<dbReference type="GO" id="GO:0008483">
    <property type="term" value="F:transaminase activity"/>
    <property type="evidence" value="ECO:0007669"/>
    <property type="project" value="UniProtKB-KW"/>
</dbReference>
<dbReference type="FunFam" id="3.20.10.10:FF:000002">
    <property type="entry name" value="D-alanine aminotransferase"/>
    <property type="match status" value="1"/>
</dbReference>
<keyword evidence="3" id="KW-0663">Pyridoxal phosphate</keyword>
<sequence>MSIYLNGAFMPLAEAKISVLDRGFVFGDGVYEMVPVYSRQPFRLDSHLRRLQTSLEGIRLANPLELDAWHDLIVRLIAEQGFSDQSVYIQVTRGTPGLAQPPRDQIFPAAVPPTVFMFAQPLVTASAAQKKTGVCAITAVDNRWQRCNIKAISLLANILLRQQAADVDCAETVMLRDGFLTEGSASNIFVVKNGVLLAPPPSNLMLTGVTYDLVLELAAEHGIPLEVRVISEAEVRNADELWMTSSTKEIMAIVKLDGVAVGVGVPGPLAQQMDTLYQTFKHQVMRA</sequence>
<dbReference type="InterPro" id="IPR043132">
    <property type="entry name" value="BCAT-like_C"/>
</dbReference>
<comment type="similarity">
    <text evidence="2">Belongs to the class-IV pyridoxal-phosphate-dependent aminotransferase family.</text>
</comment>
<dbReference type="InterPro" id="IPR001544">
    <property type="entry name" value="Aminotrans_IV"/>
</dbReference>
<evidence type="ECO:0000256" key="2">
    <source>
        <dbReference type="ARBA" id="ARBA00009320"/>
    </source>
</evidence>
<evidence type="ECO:0000313" key="5">
    <source>
        <dbReference type="Proteomes" id="UP000483432"/>
    </source>
</evidence>
<name>A0A7C9P8M3_9PROT</name>
<dbReference type="Gene3D" id="3.20.10.10">
    <property type="entry name" value="D-amino Acid Aminotransferase, subunit A, domain 2"/>
    <property type="match status" value="1"/>
</dbReference>
<dbReference type="GO" id="GO:0008652">
    <property type="term" value="P:amino acid biosynthetic process"/>
    <property type="evidence" value="ECO:0007669"/>
    <property type="project" value="UniProtKB-ARBA"/>
</dbReference>
<dbReference type="EMBL" id="JAAFGW010000155">
    <property type="protein sequence ID" value="NDP48753.1"/>
    <property type="molecule type" value="Genomic_DNA"/>
</dbReference>
<dbReference type="InterPro" id="IPR036038">
    <property type="entry name" value="Aminotransferase-like"/>
</dbReference>
<keyword evidence="4" id="KW-0032">Aminotransferase</keyword>
<dbReference type="Proteomes" id="UP000483432">
    <property type="component" value="Unassembled WGS sequence"/>
</dbReference>
<comment type="cofactor">
    <cofactor evidence="1">
        <name>pyridoxal 5'-phosphate</name>
        <dbReference type="ChEBI" id="CHEBI:597326"/>
    </cofactor>
</comment>
<dbReference type="InterPro" id="IPR043131">
    <property type="entry name" value="BCAT-like_N"/>
</dbReference>
<dbReference type="PANTHER" id="PTHR42743">
    <property type="entry name" value="AMINO-ACID AMINOTRANSFERASE"/>
    <property type="match status" value="1"/>
</dbReference>
<evidence type="ECO:0000256" key="1">
    <source>
        <dbReference type="ARBA" id="ARBA00001933"/>
    </source>
</evidence>
<reference evidence="4 5" key="1">
    <citation type="submission" date="2019-09" db="EMBL/GenBank/DDBJ databases">
        <title>H2 Metabolism Revealed by Metagenomic Analysis in Subglacial Sediment of East Antarctica.</title>
        <authorList>
            <person name="Yang Z."/>
            <person name="Zhang Y."/>
            <person name="Lv Y."/>
            <person name="Yan W."/>
            <person name="Xiao X."/>
            <person name="Sun B."/>
            <person name="Ma H."/>
        </authorList>
    </citation>
    <scope>NUCLEOTIDE SEQUENCE [LARGE SCALE GENOMIC DNA]</scope>
    <source>
        <strain evidence="4">Bin2_2</strain>
    </source>
</reference>
<dbReference type="AlphaFoldDB" id="A0A7C9P8M3"/>
<proteinExistence type="inferred from homology"/>
<gene>
    <name evidence="4" type="ORF">GZ085_10255</name>
</gene>
<comment type="caution">
    <text evidence="4">The sequence shown here is derived from an EMBL/GenBank/DDBJ whole genome shotgun (WGS) entry which is preliminary data.</text>
</comment>
<keyword evidence="4" id="KW-0808">Transferase</keyword>
<dbReference type="CDD" id="cd01558">
    <property type="entry name" value="D-AAT_like"/>
    <property type="match status" value="1"/>
</dbReference>